<dbReference type="SUPFAM" id="SSF47413">
    <property type="entry name" value="lambda repressor-like DNA-binding domains"/>
    <property type="match status" value="1"/>
</dbReference>
<keyword evidence="2" id="KW-0238">DNA-binding</keyword>
<dbReference type="PANTHER" id="PTHR30146">
    <property type="entry name" value="LACI-RELATED TRANSCRIPTIONAL REPRESSOR"/>
    <property type="match status" value="1"/>
</dbReference>
<evidence type="ECO:0000313" key="5">
    <source>
        <dbReference type="EMBL" id="MDR7379986.1"/>
    </source>
</evidence>
<dbReference type="CDD" id="cd01392">
    <property type="entry name" value="HTH_LacI"/>
    <property type="match status" value="1"/>
</dbReference>
<keyword evidence="1" id="KW-0805">Transcription regulation</keyword>
<dbReference type="SUPFAM" id="SSF53822">
    <property type="entry name" value="Periplasmic binding protein-like I"/>
    <property type="match status" value="1"/>
</dbReference>
<dbReference type="Gene3D" id="3.40.50.2300">
    <property type="match status" value="2"/>
</dbReference>
<dbReference type="PANTHER" id="PTHR30146:SF109">
    <property type="entry name" value="HTH-TYPE TRANSCRIPTIONAL REGULATOR GALS"/>
    <property type="match status" value="1"/>
</dbReference>
<dbReference type="Pfam" id="PF00356">
    <property type="entry name" value="LacI"/>
    <property type="match status" value="1"/>
</dbReference>
<evidence type="ECO:0000313" key="6">
    <source>
        <dbReference type="Proteomes" id="UP001180487"/>
    </source>
</evidence>
<dbReference type="InterPro" id="IPR010982">
    <property type="entry name" value="Lambda_DNA-bd_dom_sf"/>
</dbReference>
<keyword evidence="3" id="KW-0804">Transcription</keyword>
<accession>A0ABU2CFC4</accession>
<dbReference type="SMART" id="SM00354">
    <property type="entry name" value="HTH_LACI"/>
    <property type="match status" value="1"/>
</dbReference>
<dbReference type="Gene3D" id="1.10.260.40">
    <property type="entry name" value="lambda repressor-like DNA-binding domains"/>
    <property type="match status" value="1"/>
</dbReference>
<evidence type="ECO:0000256" key="2">
    <source>
        <dbReference type="ARBA" id="ARBA00023125"/>
    </source>
</evidence>
<dbReference type="InterPro" id="IPR028082">
    <property type="entry name" value="Peripla_BP_I"/>
</dbReference>
<evidence type="ECO:0000259" key="4">
    <source>
        <dbReference type="PROSITE" id="PS50932"/>
    </source>
</evidence>
<dbReference type="EMBL" id="JAVDXT010000006">
    <property type="protein sequence ID" value="MDR7379986.1"/>
    <property type="molecule type" value="Genomic_DNA"/>
</dbReference>
<feature type="domain" description="HTH lacI-type" evidence="4">
    <location>
        <begin position="6"/>
        <end position="60"/>
    </location>
</feature>
<name>A0ABU2CFC4_9BURK</name>
<keyword evidence="6" id="KW-1185">Reference proteome</keyword>
<dbReference type="RefSeq" id="WP_310376914.1">
    <property type="nucleotide sequence ID" value="NZ_JAVDXT010000006.1"/>
</dbReference>
<dbReference type="Pfam" id="PF00532">
    <property type="entry name" value="Peripla_BP_1"/>
    <property type="match status" value="1"/>
</dbReference>
<sequence length="337" mass="37002">MQARKASITTLAKATGLSSATVSRALAGLPSVLPETRDKVLQAARELHYVRDRAAVRLKTGKTHTLAFIQDRQDATQLGFKDFLLGLGDALQDTDYHLIVLPQLAGHDALDSVQYVIERGLADGLVLSYTAPQDARVRWLQRMDFPFISYGRTQLPAHDSVDFANERFADMAVETLVAQGRKRLGILLPAADASFHQHLADGFAQACQRLGVAGECIQAVSLDDPPDAIYQWTRAHASAFDGLVLTREAPILPLLSALDDSGLQVGPGASQQMELVLRYSSPLPQYIRQPFWACFEDMHRAGHALGSRMLARFAQPDLAPRQQLFTPPPLELFHATS</sequence>
<evidence type="ECO:0000256" key="3">
    <source>
        <dbReference type="ARBA" id="ARBA00023163"/>
    </source>
</evidence>
<gene>
    <name evidence="5" type="ORF">J2X19_004688</name>
</gene>
<protein>
    <submittedName>
        <fullName evidence="5">LacI family transcriptional regulator</fullName>
    </submittedName>
</protein>
<proteinExistence type="predicted"/>
<organism evidence="5 6">
    <name type="scientific">Rhodoferax ferrireducens</name>
    <dbReference type="NCBI Taxonomy" id="192843"/>
    <lineage>
        <taxon>Bacteria</taxon>
        <taxon>Pseudomonadati</taxon>
        <taxon>Pseudomonadota</taxon>
        <taxon>Betaproteobacteria</taxon>
        <taxon>Burkholderiales</taxon>
        <taxon>Comamonadaceae</taxon>
        <taxon>Rhodoferax</taxon>
    </lineage>
</organism>
<dbReference type="Proteomes" id="UP001180487">
    <property type="component" value="Unassembled WGS sequence"/>
</dbReference>
<dbReference type="PROSITE" id="PS50932">
    <property type="entry name" value="HTH_LACI_2"/>
    <property type="match status" value="1"/>
</dbReference>
<comment type="caution">
    <text evidence="5">The sequence shown here is derived from an EMBL/GenBank/DDBJ whole genome shotgun (WGS) entry which is preliminary data.</text>
</comment>
<reference evidence="5 6" key="1">
    <citation type="submission" date="2023-07" db="EMBL/GenBank/DDBJ databases">
        <title>Sorghum-associated microbial communities from plants grown in Nebraska, USA.</title>
        <authorList>
            <person name="Schachtman D."/>
        </authorList>
    </citation>
    <scope>NUCLEOTIDE SEQUENCE [LARGE SCALE GENOMIC DNA]</scope>
    <source>
        <strain evidence="5 6">BE313</strain>
    </source>
</reference>
<evidence type="ECO:0000256" key="1">
    <source>
        <dbReference type="ARBA" id="ARBA00023015"/>
    </source>
</evidence>
<dbReference type="InterPro" id="IPR000843">
    <property type="entry name" value="HTH_LacI"/>
</dbReference>
<dbReference type="InterPro" id="IPR001761">
    <property type="entry name" value="Peripla_BP/Lac1_sug-bd_dom"/>
</dbReference>